<dbReference type="PANTHER" id="PTHR38166:SF1">
    <property type="entry name" value="C2H2-TYPE DOMAIN-CONTAINING PROTEIN"/>
    <property type="match status" value="1"/>
</dbReference>
<protein>
    <recommendedName>
        <fullName evidence="4">C2H2-type domain-containing protein</fullName>
    </recommendedName>
</protein>
<dbReference type="InParanoid" id="A0A7C8ITY6"/>
<name>A0A7C8ITY6_9PEZI</name>
<feature type="region of interest" description="Disordered" evidence="1">
    <location>
        <begin position="545"/>
        <end position="568"/>
    </location>
</feature>
<feature type="compositionally biased region" description="Basic and acidic residues" evidence="1">
    <location>
        <begin position="157"/>
        <end position="166"/>
    </location>
</feature>
<keyword evidence="3" id="KW-1185">Reference proteome</keyword>
<evidence type="ECO:0008006" key="4">
    <source>
        <dbReference type="Google" id="ProtNLM"/>
    </source>
</evidence>
<accession>A0A7C8ITY6</accession>
<feature type="region of interest" description="Disordered" evidence="1">
    <location>
        <begin position="206"/>
        <end position="249"/>
    </location>
</feature>
<proteinExistence type="predicted"/>
<comment type="caution">
    <text evidence="2">The sequence shown here is derived from an EMBL/GenBank/DDBJ whole genome shotgun (WGS) entry which is preliminary data.</text>
</comment>
<gene>
    <name evidence="2" type="ORF">GQX73_g9788</name>
</gene>
<feature type="region of interest" description="Disordered" evidence="1">
    <location>
        <begin position="146"/>
        <end position="166"/>
    </location>
</feature>
<evidence type="ECO:0000313" key="3">
    <source>
        <dbReference type="Proteomes" id="UP000481858"/>
    </source>
</evidence>
<reference evidence="2 3" key="1">
    <citation type="submission" date="2019-12" db="EMBL/GenBank/DDBJ databases">
        <title>Draft genome sequence of the ascomycete Xylaria multiplex DSM 110363.</title>
        <authorList>
            <person name="Buettner E."/>
            <person name="Kellner H."/>
        </authorList>
    </citation>
    <scope>NUCLEOTIDE SEQUENCE [LARGE SCALE GENOMIC DNA]</scope>
    <source>
        <strain evidence="2 3">DSM 110363</strain>
    </source>
</reference>
<dbReference type="EMBL" id="WUBL01000182">
    <property type="protein sequence ID" value="KAF2963779.1"/>
    <property type="molecule type" value="Genomic_DNA"/>
</dbReference>
<dbReference type="OrthoDB" id="3564303at2759"/>
<evidence type="ECO:0000256" key="1">
    <source>
        <dbReference type="SAM" id="MobiDB-lite"/>
    </source>
</evidence>
<evidence type="ECO:0000313" key="2">
    <source>
        <dbReference type="EMBL" id="KAF2963779.1"/>
    </source>
</evidence>
<organism evidence="2 3">
    <name type="scientific">Xylaria multiplex</name>
    <dbReference type="NCBI Taxonomy" id="323545"/>
    <lineage>
        <taxon>Eukaryota</taxon>
        <taxon>Fungi</taxon>
        <taxon>Dikarya</taxon>
        <taxon>Ascomycota</taxon>
        <taxon>Pezizomycotina</taxon>
        <taxon>Sordariomycetes</taxon>
        <taxon>Xylariomycetidae</taxon>
        <taxon>Xylariales</taxon>
        <taxon>Xylariaceae</taxon>
        <taxon>Xylaria</taxon>
    </lineage>
</organism>
<sequence length="649" mass="71378">MMSSYTAYHIWFCCNCSDGPLSYKFVDSCPECSHYRCDGCESRSCPILRGSIGNSPICKSILSGSSPSTTGGPPVTQKEPLETEASYALAGTNDNYSGCSRPGTHSPRVSNWVLSLNTFDPLVMAGGPAGGGNFEGESEICIKASESINIPRGKQSNQEHREDHAESSLDDLSALLHRLNLDHKAAHCSMILQACDEIWKCAPSDGGEHEIQGSSATPSVRSSQASSISSNKRLRQGFDDSDNEENGHKKLKITRSRAIDTAPDLFLACPFYMLNPYIYYSCSQFKGGDISKIGNHLRKAHAGEYHCVICYKSFESSQQEDFHIQEASCRSTRGPSVLQILPISKTKGKDGKERWYWIWGKLFPNMRPPKSPWWSRDVEREQIMLSVVKRLRDRDESLSPLVWTRDLLSQWKISPPEHLPDLQKELEPEADNRGINTVQELSADTPGLASLVNLGREIEQTNTLEELPLPAYGFEENFSFFPLRFLSIGLSSATDDLGPSNQVNTAVERKERENFIDAAQTQGQNTALAPTEPLLNNANLPLSAPFASSEGEPIHHGEGLNSSPSDASGGIPWSDGIALANSLNQYVAGEDETDDWGGVSTDDTNYGLSNGIGNSIDSEHFNLYLGLSESDTVMGSEFFKHFLPLDEKN</sequence>
<dbReference type="Proteomes" id="UP000481858">
    <property type="component" value="Unassembled WGS sequence"/>
</dbReference>
<dbReference type="AlphaFoldDB" id="A0A7C8ITY6"/>
<dbReference type="PANTHER" id="PTHR38166">
    <property type="entry name" value="C2H2-TYPE DOMAIN-CONTAINING PROTEIN-RELATED"/>
    <property type="match status" value="1"/>
</dbReference>
<feature type="compositionally biased region" description="Low complexity" evidence="1">
    <location>
        <begin position="219"/>
        <end position="230"/>
    </location>
</feature>